<keyword evidence="2" id="KW-1185">Reference proteome</keyword>
<accession>B0MS58</accession>
<reference evidence="1" key="2">
    <citation type="submission" date="2014-06" db="EMBL/GenBank/DDBJ databases">
        <title>Draft genome sequence of Eubacterium siraeum (DSM 15702).</title>
        <authorList>
            <person name="Sudarsanam P."/>
            <person name="Ley R."/>
            <person name="Guruge J."/>
            <person name="Turnbaugh P.J."/>
            <person name="Mahowald M."/>
            <person name="Liep D."/>
            <person name="Gordon J."/>
        </authorList>
    </citation>
    <scope>NUCLEOTIDE SEQUENCE</scope>
    <source>
        <strain evidence="1">DSM 15702</strain>
    </source>
</reference>
<gene>
    <name evidence="1" type="ORF">EUBSIR_02695</name>
</gene>
<sequence>MPYSFAKSRLLKLENNIKDFSDFLKEAFCHWFHLRMNSKNSVCQNSVLHIMMFVRDCRLIDNQRLFLTVITFYHIQFEIANKKLYPKIQFMIFENLQRNKQLLLYADKQNSAVTECVIRSRHCFI</sequence>
<name>B0MS58_9FIRM</name>
<dbReference type="Proteomes" id="UP000005326">
    <property type="component" value="Unassembled WGS sequence"/>
</dbReference>
<dbReference type="EMBL" id="ABCA03000055">
    <property type="protein sequence ID" value="EDR99626.1"/>
    <property type="molecule type" value="Genomic_DNA"/>
</dbReference>
<protein>
    <submittedName>
        <fullName evidence="1">Uncharacterized protein</fullName>
    </submittedName>
</protein>
<comment type="caution">
    <text evidence="1">The sequence shown here is derived from an EMBL/GenBank/DDBJ whole genome shotgun (WGS) entry which is preliminary data.</text>
</comment>
<dbReference type="AlphaFoldDB" id="B0MS58"/>
<evidence type="ECO:0000313" key="2">
    <source>
        <dbReference type="Proteomes" id="UP000005326"/>
    </source>
</evidence>
<reference evidence="1" key="1">
    <citation type="submission" date="2007-10" db="EMBL/GenBank/DDBJ databases">
        <authorList>
            <person name="Fulton L."/>
            <person name="Clifton S."/>
            <person name="Fulton B."/>
            <person name="Xu J."/>
            <person name="Minx P."/>
            <person name="Pepin K.H."/>
            <person name="Johnson M."/>
            <person name="Thiruvilangam P."/>
            <person name="Bhonagiri V."/>
            <person name="Nash W.E."/>
            <person name="Mardis E.R."/>
            <person name="Wilson R.K."/>
        </authorList>
    </citation>
    <scope>NUCLEOTIDE SEQUENCE [LARGE SCALE GENOMIC DNA]</scope>
    <source>
        <strain evidence="1">DSM 15702</strain>
    </source>
</reference>
<organism evidence="1 2">
    <name type="scientific">[Eubacterium] siraeum DSM 15702</name>
    <dbReference type="NCBI Taxonomy" id="428128"/>
    <lineage>
        <taxon>Bacteria</taxon>
        <taxon>Bacillati</taxon>
        <taxon>Bacillota</taxon>
        <taxon>Clostridia</taxon>
        <taxon>Eubacteriales</taxon>
        <taxon>Oscillospiraceae</taxon>
        <taxon>Oscillospiraceae incertae sedis</taxon>
    </lineage>
</organism>
<evidence type="ECO:0000313" key="1">
    <source>
        <dbReference type="EMBL" id="EDR99626.1"/>
    </source>
</evidence>
<proteinExistence type="predicted"/>